<evidence type="ECO:0008006" key="3">
    <source>
        <dbReference type="Google" id="ProtNLM"/>
    </source>
</evidence>
<evidence type="ECO:0000313" key="1">
    <source>
        <dbReference type="EnsemblMetazoa" id="XP_050507258.1"/>
    </source>
</evidence>
<evidence type="ECO:0000313" key="2">
    <source>
        <dbReference type="Proteomes" id="UP001652700"/>
    </source>
</evidence>
<protein>
    <recommendedName>
        <fullName evidence="3">Endonuclease-reverse transcriptase</fullName>
    </recommendedName>
</protein>
<dbReference type="EnsemblMetazoa" id="XM_050651301.1">
    <property type="protein sequence ID" value="XP_050507258.1"/>
    <property type="gene ID" value="LOC126884942"/>
</dbReference>
<dbReference type="Proteomes" id="UP001652700">
    <property type="component" value="Unplaced"/>
</dbReference>
<dbReference type="GeneID" id="126884942"/>
<accession>A0ABM5KAP5</accession>
<organism evidence="1 2">
    <name type="scientific">Diabrotica virgifera virgifera</name>
    <name type="common">western corn rootworm</name>
    <dbReference type="NCBI Taxonomy" id="50390"/>
    <lineage>
        <taxon>Eukaryota</taxon>
        <taxon>Metazoa</taxon>
        <taxon>Ecdysozoa</taxon>
        <taxon>Arthropoda</taxon>
        <taxon>Hexapoda</taxon>
        <taxon>Insecta</taxon>
        <taxon>Pterygota</taxon>
        <taxon>Neoptera</taxon>
        <taxon>Endopterygota</taxon>
        <taxon>Coleoptera</taxon>
        <taxon>Polyphaga</taxon>
        <taxon>Cucujiformia</taxon>
        <taxon>Chrysomeloidea</taxon>
        <taxon>Chrysomelidae</taxon>
        <taxon>Galerucinae</taxon>
        <taxon>Diabroticina</taxon>
        <taxon>Diabroticites</taxon>
        <taxon>Diabrotica</taxon>
    </lineage>
</organism>
<name>A0ABM5KAP5_DIAVI</name>
<dbReference type="RefSeq" id="XP_050507258.1">
    <property type="nucleotide sequence ID" value="XM_050651301.1"/>
</dbReference>
<reference evidence="1" key="1">
    <citation type="submission" date="2025-05" db="UniProtKB">
        <authorList>
            <consortium name="EnsemblMetazoa"/>
        </authorList>
    </citation>
    <scope>IDENTIFICATION</scope>
</reference>
<keyword evidence="2" id="KW-1185">Reference proteome</keyword>
<proteinExistence type="predicted"/>
<sequence>MTKSNEEKLRRFERKILRKVFGLHHDINTNQYRIRTNIELKALYNDADIVQEIKSQRLRWAGHVHRLHNERLVKLVWEEIPTGKRPLGRPRMQSRDNIQSDLRKMNIPFDPRLMENRTNWKKVVQSARTHPGL</sequence>